<proteinExistence type="predicted"/>
<dbReference type="Pfam" id="PF01473">
    <property type="entry name" value="Choline_bind_1"/>
    <property type="match status" value="2"/>
</dbReference>
<evidence type="ECO:0000256" key="2">
    <source>
        <dbReference type="PROSITE-ProRule" id="PRU00591"/>
    </source>
</evidence>
<evidence type="ECO:0000313" key="4">
    <source>
        <dbReference type="EMBL" id="RXS76207.1"/>
    </source>
</evidence>
<dbReference type="InterPro" id="IPR018337">
    <property type="entry name" value="Cell_wall/Cho-bd_repeat"/>
</dbReference>
<dbReference type="Proteomes" id="UP000290106">
    <property type="component" value="Unassembled WGS sequence"/>
</dbReference>
<feature type="signal peptide" evidence="3">
    <location>
        <begin position="1"/>
        <end position="28"/>
    </location>
</feature>
<keyword evidence="5" id="KW-1185">Reference proteome</keyword>
<feature type="repeat" description="Cell wall-binding" evidence="2">
    <location>
        <begin position="69"/>
        <end position="88"/>
    </location>
</feature>
<feature type="repeat" description="Cell wall-binding" evidence="2">
    <location>
        <begin position="49"/>
        <end position="68"/>
    </location>
</feature>
<dbReference type="Pfam" id="PF19127">
    <property type="entry name" value="Choline_bind_3"/>
    <property type="match status" value="2"/>
</dbReference>
<dbReference type="EMBL" id="SDKC01000001">
    <property type="protein sequence ID" value="RXS76207.1"/>
    <property type="molecule type" value="Genomic_DNA"/>
</dbReference>
<dbReference type="Gene3D" id="2.10.270.10">
    <property type="entry name" value="Cholin Binding"/>
    <property type="match status" value="2"/>
</dbReference>
<gene>
    <name evidence="4" type="ORF">ETP43_14045</name>
</gene>
<dbReference type="SUPFAM" id="SSF69360">
    <property type="entry name" value="Cell wall binding repeat"/>
    <property type="match status" value="2"/>
</dbReference>
<dbReference type="OrthoDB" id="9809781at2"/>
<protein>
    <submittedName>
        <fullName evidence="4">N-acetylmuramoyl-L-alanine amidase family protein</fullName>
    </submittedName>
</protein>
<name>A0A4Q1RK84_9FIRM</name>
<accession>A0A4Q1RK84</accession>
<feature type="chain" id="PRO_5020360638" evidence="3">
    <location>
        <begin position="29"/>
        <end position="407"/>
    </location>
</feature>
<dbReference type="AlphaFoldDB" id="A0A4Q1RK84"/>
<evidence type="ECO:0000313" key="5">
    <source>
        <dbReference type="Proteomes" id="UP000290106"/>
    </source>
</evidence>
<feature type="repeat" description="Cell wall-binding" evidence="2">
    <location>
        <begin position="175"/>
        <end position="194"/>
    </location>
</feature>
<sequence>MRKAKQLCSLLLAGTILATSLTPMTVSAASWRKNSVGWWYEEDNGSYPANQWKQINGNWYWFNKNGYMATGWQDIGGNWYYFQSSGAMLGQGWHVINGNWFYMYASGAMAADAWIGDSYVNSSGAWVQGKTKVQEGWVQSGSRWWYRHADGGYTRNGWEMIKGQWYFFDKDGWMVTGWKQIGGDWYYFQTSGAMIGQGWHVINGKWYYMYANGVMASNTWIDSDYVDSSGAWLYRADKKCRTVYAQFLRNKGYLNQEKGNKDPRFIMFDMNGDKVPELVIIHNINHLSGGYIYTYSTDGNVSYAGWVYGLYGSVAAYPSAGLIESAYAHQGTDLEEYFSLENGTLVSKGRWISSYLNGTQWYLNDVQTSQSRYEKWKAEHVTGDSVCLTYDTMYSITEKNIRTYLDW</sequence>
<dbReference type="PROSITE" id="PS51170">
    <property type="entry name" value="CW"/>
    <property type="match status" value="5"/>
</dbReference>
<keyword evidence="3" id="KW-0732">Signal</keyword>
<comment type="caution">
    <text evidence="4">The sequence shown here is derived from an EMBL/GenBank/DDBJ whole genome shotgun (WGS) entry which is preliminary data.</text>
</comment>
<keyword evidence="1" id="KW-0677">Repeat</keyword>
<evidence type="ECO:0000256" key="1">
    <source>
        <dbReference type="ARBA" id="ARBA00022737"/>
    </source>
</evidence>
<feature type="repeat" description="Cell wall-binding" evidence="2">
    <location>
        <begin position="155"/>
        <end position="174"/>
    </location>
</feature>
<feature type="repeat" description="Cell wall-binding" evidence="2">
    <location>
        <begin position="196"/>
        <end position="215"/>
    </location>
</feature>
<dbReference type="RefSeq" id="WP_129258770.1">
    <property type="nucleotide sequence ID" value="NZ_SDKC01000001.1"/>
</dbReference>
<organism evidence="4 5">
    <name type="scientific">Blautia faecicola</name>
    <dbReference type="NCBI Taxonomy" id="2509240"/>
    <lineage>
        <taxon>Bacteria</taxon>
        <taxon>Bacillati</taxon>
        <taxon>Bacillota</taxon>
        <taxon>Clostridia</taxon>
        <taxon>Lachnospirales</taxon>
        <taxon>Lachnospiraceae</taxon>
        <taxon>Blautia</taxon>
    </lineage>
</organism>
<evidence type="ECO:0000256" key="3">
    <source>
        <dbReference type="SAM" id="SignalP"/>
    </source>
</evidence>
<reference evidence="4 5" key="1">
    <citation type="submission" date="2019-01" db="EMBL/GenBank/DDBJ databases">
        <title>Blautia sp. nov. KGMB01111 isolated human feces.</title>
        <authorList>
            <person name="Park J.-E."/>
            <person name="Kim J.-S."/>
            <person name="Park S.-H."/>
        </authorList>
    </citation>
    <scope>NUCLEOTIDE SEQUENCE [LARGE SCALE GENOMIC DNA]</scope>
    <source>
        <strain evidence="4 5">KGMB01111</strain>
    </source>
</reference>